<dbReference type="OrthoDB" id="1932439at2759"/>
<name>A0A835D163_TETSI</name>
<keyword evidence="3" id="KW-1185">Reference proteome</keyword>
<dbReference type="PANTHER" id="PTHR33978:SF4">
    <property type="entry name" value="SERINE_THREONINE-KINASE"/>
    <property type="match status" value="1"/>
</dbReference>
<proteinExistence type="predicted"/>
<dbReference type="EMBL" id="JABCRI010000021">
    <property type="protein sequence ID" value="KAF8380092.1"/>
    <property type="molecule type" value="Genomic_DNA"/>
</dbReference>
<evidence type="ECO:0000256" key="1">
    <source>
        <dbReference type="SAM" id="MobiDB-lite"/>
    </source>
</evidence>
<evidence type="ECO:0000313" key="2">
    <source>
        <dbReference type="EMBL" id="KAF8380092.1"/>
    </source>
</evidence>
<evidence type="ECO:0000313" key="3">
    <source>
        <dbReference type="Proteomes" id="UP000655225"/>
    </source>
</evidence>
<feature type="region of interest" description="Disordered" evidence="1">
    <location>
        <begin position="1"/>
        <end position="20"/>
    </location>
</feature>
<dbReference type="OMA" id="RMDDRSE"/>
<accession>A0A835D163</accession>
<protein>
    <submittedName>
        <fullName evidence="2">Uncharacterized protein</fullName>
    </submittedName>
</protein>
<organism evidence="2 3">
    <name type="scientific">Tetracentron sinense</name>
    <name type="common">Spur-leaf</name>
    <dbReference type="NCBI Taxonomy" id="13715"/>
    <lineage>
        <taxon>Eukaryota</taxon>
        <taxon>Viridiplantae</taxon>
        <taxon>Streptophyta</taxon>
        <taxon>Embryophyta</taxon>
        <taxon>Tracheophyta</taxon>
        <taxon>Spermatophyta</taxon>
        <taxon>Magnoliopsida</taxon>
        <taxon>Trochodendrales</taxon>
        <taxon>Trochodendraceae</taxon>
        <taxon>Tetracentron</taxon>
    </lineage>
</organism>
<reference evidence="2 3" key="1">
    <citation type="submission" date="2020-04" db="EMBL/GenBank/DDBJ databases">
        <title>Plant Genome Project.</title>
        <authorList>
            <person name="Zhang R.-G."/>
        </authorList>
    </citation>
    <scope>NUCLEOTIDE SEQUENCE [LARGE SCALE GENOMIC DNA]</scope>
    <source>
        <strain evidence="2">YNK0</strain>
        <tissue evidence="2">Leaf</tissue>
    </source>
</reference>
<gene>
    <name evidence="2" type="ORF">HHK36_027562</name>
</gene>
<sequence length="209" mass="23728">MKQEMAKTLEQNTKQQSEEAKSLLWDCGSSLYDSFELKSFERQLDMAISSRTYSMPRLSDPRAPPAPPQPVLKRTSKISRSFHKLLRAVFRSKPTSDAAIRVEERSQDGFYVVYDDGSGTTFTTIQEATEKGRDYLGVLPEFDSIVRRTASERFTATSIGTDEVSVNLGCSMDPVILKLRLDSEDKLIIKSLTFYMAEASISWDVLTWW</sequence>
<dbReference type="AlphaFoldDB" id="A0A835D163"/>
<dbReference type="PANTHER" id="PTHR33978">
    <property type="entry name" value="SERINE/THREONINE-KINASE"/>
    <property type="match status" value="1"/>
</dbReference>
<comment type="caution">
    <text evidence="2">The sequence shown here is derived from an EMBL/GenBank/DDBJ whole genome shotgun (WGS) entry which is preliminary data.</text>
</comment>
<dbReference type="Proteomes" id="UP000655225">
    <property type="component" value="Unassembled WGS sequence"/>
</dbReference>